<dbReference type="InterPro" id="IPR022617">
    <property type="entry name" value="Rad60/SUMO-like_dom"/>
</dbReference>
<dbReference type="EMBL" id="PDUG01000003">
    <property type="protein sequence ID" value="PIC37948.1"/>
    <property type="molecule type" value="Genomic_DNA"/>
</dbReference>
<protein>
    <recommendedName>
        <fullName evidence="2">Ubiquitin-like domain-containing protein</fullName>
    </recommendedName>
</protein>
<evidence type="ECO:0000256" key="1">
    <source>
        <dbReference type="SAM" id="MobiDB-lite"/>
    </source>
</evidence>
<dbReference type="Pfam" id="PF11976">
    <property type="entry name" value="Rad60-SLD"/>
    <property type="match status" value="1"/>
</dbReference>
<gene>
    <name evidence="3" type="primary">Cni-T04A8.8</name>
    <name evidence="3" type="synonym">Cnig_chr_III.g10114</name>
    <name evidence="3" type="ORF">B9Z55_010114</name>
</gene>
<dbReference type="CDD" id="cd01763">
    <property type="entry name" value="Ubl_SUMO_like"/>
    <property type="match status" value="1"/>
</dbReference>
<reference evidence="4" key="1">
    <citation type="submission" date="2017-10" db="EMBL/GenBank/DDBJ databases">
        <title>Rapid genome shrinkage in a self-fertile nematode reveals novel sperm competition proteins.</title>
        <authorList>
            <person name="Yin D."/>
            <person name="Schwarz E.M."/>
            <person name="Thomas C.G."/>
            <person name="Felde R.L."/>
            <person name="Korf I.F."/>
            <person name="Cutter A.D."/>
            <person name="Schartner C.M."/>
            <person name="Ralston E.J."/>
            <person name="Meyer B.J."/>
            <person name="Haag E.S."/>
        </authorList>
    </citation>
    <scope>NUCLEOTIDE SEQUENCE [LARGE SCALE GENOMIC DNA]</scope>
    <source>
        <strain evidence="4">JU1422</strain>
    </source>
</reference>
<comment type="caution">
    <text evidence="3">The sequence shown here is derived from an EMBL/GenBank/DDBJ whole genome shotgun (WGS) entry which is preliminary data.</text>
</comment>
<feature type="region of interest" description="Disordered" evidence="1">
    <location>
        <begin position="1"/>
        <end position="62"/>
    </location>
</feature>
<feature type="compositionally biased region" description="Basic and acidic residues" evidence="1">
    <location>
        <begin position="38"/>
        <end position="51"/>
    </location>
</feature>
<dbReference type="AlphaFoldDB" id="A0A2G5UEF8"/>
<dbReference type="SUPFAM" id="SSF54236">
    <property type="entry name" value="Ubiquitin-like"/>
    <property type="match status" value="1"/>
</dbReference>
<dbReference type="InterPro" id="IPR029071">
    <property type="entry name" value="Ubiquitin-like_domsf"/>
</dbReference>
<feature type="compositionally biased region" description="Acidic residues" evidence="1">
    <location>
        <begin position="1"/>
        <end position="12"/>
    </location>
</feature>
<evidence type="ECO:0000313" key="4">
    <source>
        <dbReference type="Proteomes" id="UP000230233"/>
    </source>
</evidence>
<evidence type="ECO:0000313" key="3">
    <source>
        <dbReference type="EMBL" id="PIC37948.1"/>
    </source>
</evidence>
<dbReference type="Gene3D" id="3.10.20.90">
    <property type="entry name" value="Phosphatidylinositol 3-kinase Catalytic Subunit, Chain A, domain 1"/>
    <property type="match status" value="1"/>
</dbReference>
<sequence length="322" mass="37006">MSDSDDNTYDDYLESRRAAIQKKRKPVAVYDSDSDDDFPVKKTEPNKKLRSYEPNGDSDDDSIFEEVRNHDEVMTDKLDNLEEEYRRELTNSRHSVMHVQGTTNDYLTKTMEKVGAFLEPEKQTEIEDISIDKADTSSTQKESTTVRVVINDCESRISKRNCRDMDIHSTFAEVRKELSLKWMCHFNEVHLMYNGNRIGDVTPHELGIVPFQVPLPEFDAIREEKERPVNAISPKVITIETVSDAISIKVQMKNRKKPIHLSVTEETTVEDIMKKVIESLAGDASIPPLSKMKAMFDDEYCENSQTCKDLGLEDADCIDIYY</sequence>
<keyword evidence="4" id="KW-1185">Reference proteome</keyword>
<dbReference type="PROSITE" id="PS50053">
    <property type="entry name" value="UBIQUITIN_2"/>
    <property type="match status" value="1"/>
</dbReference>
<proteinExistence type="predicted"/>
<dbReference type="Proteomes" id="UP000230233">
    <property type="component" value="Chromosome III"/>
</dbReference>
<dbReference type="OrthoDB" id="442921at2759"/>
<feature type="domain" description="Ubiquitin-like" evidence="2">
    <location>
        <begin position="246"/>
        <end position="322"/>
    </location>
</feature>
<dbReference type="InterPro" id="IPR000626">
    <property type="entry name" value="Ubiquitin-like_dom"/>
</dbReference>
<name>A0A2G5UEF8_9PELO</name>
<accession>A0A2G5UEF8</accession>
<dbReference type="STRING" id="1611254.A0A2G5UEF8"/>
<evidence type="ECO:0000259" key="2">
    <source>
        <dbReference type="PROSITE" id="PS50053"/>
    </source>
</evidence>
<organism evidence="3 4">
    <name type="scientific">Caenorhabditis nigoni</name>
    <dbReference type="NCBI Taxonomy" id="1611254"/>
    <lineage>
        <taxon>Eukaryota</taxon>
        <taxon>Metazoa</taxon>
        <taxon>Ecdysozoa</taxon>
        <taxon>Nematoda</taxon>
        <taxon>Chromadorea</taxon>
        <taxon>Rhabditida</taxon>
        <taxon>Rhabditina</taxon>
        <taxon>Rhabditomorpha</taxon>
        <taxon>Rhabditoidea</taxon>
        <taxon>Rhabditidae</taxon>
        <taxon>Peloderinae</taxon>
        <taxon>Caenorhabditis</taxon>
    </lineage>
</organism>